<feature type="domain" description="DUF559" evidence="1">
    <location>
        <begin position="257"/>
        <end position="313"/>
    </location>
</feature>
<dbReference type="Gene3D" id="3.40.960.10">
    <property type="entry name" value="VSR Endonuclease"/>
    <property type="match status" value="1"/>
</dbReference>
<organism evidence="2 3">
    <name type="scientific">Adlercreutzia wanghongyangiae</name>
    <dbReference type="NCBI Taxonomy" id="3111451"/>
    <lineage>
        <taxon>Bacteria</taxon>
        <taxon>Bacillati</taxon>
        <taxon>Actinomycetota</taxon>
        <taxon>Coriobacteriia</taxon>
        <taxon>Eggerthellales</taxon>
        <taxon>Eggerthellaceae</taxon>
        <taxon>Adlercreutzia</taxon>
    </lineage>
</organism>
<gene>
    <name evidence="2" type="ORF">VIN30_02200</name>
</gene>
<proteinExistence type="predicted"/>
<dbReference type="RefSeq" id="WP_338208918.1">
    <property type="nucleotide sequence ID" value="NZ_JAYMFF010000002.1"/>
</dbReference>
<evidence type="ECO:0000313" key="3">
    <source>
        <dbReference type="Proteomes" id="UP001349994"/>
    </source>
</evidence>
<comment type="caution">
    <text evidence="2">The sequence shown here is derived from an EMBL/GenBank/DDBJ whole genome shotgun (WGS) entry which is preliminary data.</text>
</comment>
<accession>A0ABU6IFN2</accession>
<evidence type="ECO:0000313" key="2">
    <source>
        <dbReference type="EMBL" id="MEC4175257.1"/>
    </source>
</evidence>
<dbReference type="EMBL" id="JAYMFF010000002">
    <property type="protein sequence ID" value="MEC4175257.1"/>
    <property type="molecule type" value="Genomic_DNA"/>
</dbReference>
<name>A0ABU6IFN2_9ACTN</name>
<dbReference type="Proteomes" id="UP001349994">
    <property type="component" value="Unassembled WGS sequence"/>
</dbReference>
<keyword evidence="3" id="KW-1185">Reference proteome</keyword>
<protein>
    <submittedName>
        <fullName evidence="2">DUF559 domain-containing protein</fullName>
    </submittedName>
</protein>
<reference evidence="2 3" key="1">
    <citation type="submission" date="2024-01" db="EMBL/GenBank/DDBJ databases">
        <title>novel species in genus Adlercreutzia.</title>
        <authorList>
            <person name="Liu X."/>
        </authorList>
    </citation>
    <scope>NUCLEOTIDE SEQUENCE [LARGE SCALE GENOMIC DNA]</scope>
    <source>
        <strain evidence="2 3">R7</strain>
    </source>
</reference>
<evidence type="ECO:0000259" key="1">
    <source>
        <dbReference type="Pfam" id="PF04480"/>
    </source>
</evidence>
<sequence>MNIYLSHISAWQFWIWWSKANAIPLGLFHSGDCFMRDRLPSFSLPTASVFKTPACTKREIKQALDAHDQKVRALLVRAGIGVGSEGCLHVCVPYAPGRRCAEQNVQFHQVSCALPRRSFVNVIGGLYVASPELTFVQMASVLEEGALCACGMELTGGYPLDPDYQPDGEVVYVRAPVTSQTLLAAYADRYQGRGGTNKARRVAQHLRDKSASVKETELALLALLPRRHGGLGAKEALLNDVVTLSPEAATIARQKKVVCDLKFKDSNVVVEYDGATHSDVEARTTDSRRRDALRAEGYEVATLTNAQLQNPEEFQAIIVPASRKAGKRTRYLSESDMPRHRALRAQIAHYHARTF</sequence>
<dbReference type="InterPro" id="IPR007569">
    <property type="entry name" value="DUF559"/>
</dbReference>
<dbReference type="Pfam" id="PF04480">
    <property type="entry name" value="DUF559"/>
    <property type="match status" value="1"/>
</dbReference>